<dbReference type="EMBL" id="AAWS01000041">
    <property type="protein sequence ID" value="EAY25940.1"/>
    <property type="molecule type" value="Genomic_DNA"/>
</dbReference>
<dbReference type="AlphaFoldDB" id="A1ZUQ4"/>
<evidence type="ECO:0000313" key="2">
    <source>
        <dbReference type="Proteomes" id="UP000004095"/>
    </source>
</evidence>
<dbReference type="OrthoDB" id="1253623at2"/>
<protein>
    <submittedName>
        <fullName evidence="1">Uncharacterized protein</fullName>
    </submittedName>
</protein>
<accession>A1ZUQ4</accession>
<sequence>MSDIIFNFFIAPGILDKDKKNLSISGLDILGLKSMAYGKMSIFFKDQGEKIVLEPGIIDYLIEFKNVIKEIDSGNNETFSVSSDYYSNSLEYLHDPKNDKFIIYEVNDGAFEITTEYKAFRKAFLKFYQKALEKLVLQYPELRDNKAFIELKKG</sequence>
<evidence type="ECO:0000313" key="1">
    <source>
        <dbReference type="EMBL" id="EAY25940.1"/>
    </source>
</evidence>
<dbReference type="Proteomes" id="UP000004095">
    <property type="component" value="Unassembled WGS sequence"/>
</dbReference>
<dbReference type="RefSeq" id="WP_002701964.1">
    <property type="nucleotide sequence ID" value="NZ_AAWS01000041.1"/>
</dbReference>
<keyword evidence="2" id="KW-1185">Reference proteome</keyword>
<name>A1ZUQ4_MICM2</name>
<dbReference type="eggNOG" id="ENOG50331E7">
    <property type="taxonomic scope" value="Bacteria"/>
</dbReference>
<organism evidence="1 2">
    <name type="scientific">Microscilla marina ATCC 23134</name>
    <dbReference type="NCBI Taxonomy" id="313606"/>
    <lineage>
        <taxon>Bacteria</taxon>
        <taxon>Pseudomonadati</taxon>
        <taxon>Bacteroidota</taxon>
        <taxon>Cytophagia</taxon>
        <taxon>Cytophagales</taxon>
        <taxon>Microscillaceae</taxon>
        <taxon>Microscilla</taxon>
    </lineage>
</organism>
<comment type="caution">
    <text evidence="1">The sequence shown here is derived from an EMBL/GenBank/DDBJ whole genome shotgun (WGS) entry which is preliminary data.</text>
</comment>
<proteinExistence type="predicted"/>
<gene>
    <name evidence="1" type="ORF">M23134_00894</name>
</gene>
<reference evidence="1 2" key="1">
    <citation type="submission" date="2007-01" db="EMBL/GenBank/DDBJ databases">
        <authorList>
            <person name="Haygood M."/>
            <person name="Podell S."/>
            <person name="Anderson C."/>
            <person name="Hopkinson B."/>
            <person name="Roe K."/>
            <person name="Barbeau K."/>
            <person name="Gaasterland T."/>
            <person name="Ferriera S."/>
            <person name="Johnson J."/>
            <person name="Kravitz S."/>
            <person name="Beeson K."/>
            <person name="Sutton G."/>
            <person name="Rogers Y.-H."/>
            <person name="Friedman R."/>
            <person name="Frazier M."/>
            <person name="Venter J.C."/>
        </authorList>
    </citation>
    <scope>NUCLEOTIDE SEQUENCE [LARGE SCALE GENOMIC DNA]</scope>
    <source>
        <strain evidence="1 2">ATCC 23134</strain>
    </source>
</reference>